<sequence length="207" mass="22448">MKLETLQVMPLGTNCYLLCDEESGKCAVVDPGAEPERILRKVAESGCALQCIFLTHGHYDHTGGVAGIQEAYPGIPVYLSSKDRYEDTADPRIKMLYPALSGNLVDWKEGDQVMLGSLTVTVLETPGHSKGSVTLQCGDILLCGDTLFAGSCGRSDLAGGDTCELLSSLRRLGRLEGNYAVLPGHMDPSDLDRERETNPYLRQALRD</sequence>
<dbReference type="Proteomes" id="UP000515960">
    <property type="component" value="Chromosome"/>
</dbReference>
<evidence type="ECO:0000256" key="2">
    <source>
        <dbReference type="ARBA" id="ARBA00022723"/>
    </source>
</evidence>
<organism evidence="7 8">
    <name type="scientific">Oscillibacter hominis</name>
    <dbReference type="NCBI Taxonomy" id="2763056"/>
    <lineage>
        <taxon>Bacteria</taxon>
        <taxon>Bacillati</taxon>
        <taxon>Bacillota</taxon>
        <taxon>Clostridia</taxon>
        <taxon>Eubacteriales</taxon>
        <taxon>Oscillospiraceae</taxon>
        <taxon>Oscillibacter</taxon>
    </lineage>
</organism>
<comment type="cofactor">
    <cofactor evidence="1">
        <name>Zn(2+)</name>
        <dbReference type="ChEBI" id="CHEBI:29105"/>
    </cofactor>
</comment>
<keyword evidence="4" id="KW-0862">Zinc</keyword>
<feature type="compositionally biased region" description="Basic and acidic residues" evidence="5">
    <location>
        <begin position="187"/>
        <end position="197"/>
    </location>
</feature>
<feature type="region of interest" description="Disordered" evidence="5">
    <location>
        <begin position="184"/>
        <end position="207"/>
    </location>
</feature>
<evidence type="ECO:0000259" key="6">
    <source>
        <dbReference type="SMART" id="SM00849"/>
    </source>
</evidence>
<dbReference type="PANTHER" id="PTHR46233">
    <property type="entry name" value="HYDROXYACYLGLUTATHIONE HYDROLASE GLOC"/>
    <property type="match status" value="1"/>
</dbReference>
<dbReference type="SUPFAM" id="SSF56281">
    <property type="entry name" value="Metallo-hydrolase/oxidoreductase"/>
    <property type="match status" value="1"/>
</dbReference>
<dbReference type="KEGG" id="ohi:H8790_11825"/>
<dbReference type="CDD" id="cd06262">
    <property type="entry name" value="metallo-hydrolase-like_MBL-fold"/>
    <property type="match status" value="1"/>
</dbReference>
<dbReference type="AlphaFoldDB" id="A0A7G9B3I2"/>
<name>A0A7G9B3I2_9FIRM</name>
<dbReference type="Gene3D" id="3.60.15.10">
    <property type="entry name" value="Ribonuclease Z/Hydroxyacylglutathione hydrolase-like"/>
    <property type="match status" value="1"/>
</dbReference>
<evidence type="ECO:0000313" key="7">
    <source>
        <dbReference type="EMBL" id="QNL44113.1"/>
    </source>
</evidence>
<reference evidence="7 8" key="1">
    <citation type="submission" date="2020-08" db="EMBL/GenBank/DDBJ databases">
        <authorList>
            <person name="Liu C."/>
            <person name="Sun Q."/>
        </authorList>
    </citation>
    <scope>NUCLEOTIDE SEQUENCE [LARGE SCALE GENOMIC DNA]</scope>
    <source>
        <strain evidence="7 8">NSJ-62</strain>
    </source>
</reference>
<evidence type="ECO:0000256" key="1">
    <source>
        <dbReference type="ARBA" id="ARBA00001947"/>
    </source>
</evidence>
<dbReference type="EMBL" id="CP060490">
    <property type="protein sequence ID" value="QNL44113.1"/>
    <property type="molecule type" value="Genomic_DNA"/>
</dbReference>
<evidence type="ECO:0000256" key="5">
    <source>
        <dbReference type="SAM" id="MobiDB-lite"/>
    </source>
</evidence>
<evidence type="ECO:0000256" key="3">
    <source>
        <dbReference type="ARBA" id="ARBA00022801"/>
    </source>
</evidence>
<dbReference type="InterPro" id="IPR036866">
    <property type="entry name" value="RibonucZ/Hydroxyglut_hydro"/>
</dbReference>
<keyword evidence="8" id="KW-1185">Reference proteome</keyword>
<dbReference type="GO" id="GO:0016787">
    <property type="term" value="F:hydrolase activity"/>
    <property type="evidence" value="ECO:0007669"/>
    <property type="project" value="UniProtKB-KW"/>
</dbReference>
<dbReference type="SMART" id="SM00849">
    <property type="entry name" value="Lactamase_B"/>
    <property type="match status" value="1"/>
</dbReference>
<dbReference type="GO" id="GO:0046872">
    <property type="term" value="F:metal ion binding"/>
    <property type="evidence" value="ECO:0007669"/>
    <property type="project" value="UniProtKB-KW"/>
</dbReference>
<dbReference type="InterPro" id="IPR001279">
    <property type="entry name" value="Metallo-B-lactamas"/>
</dbReference>
<proteinExistence type="predicted"/>
<keyword evidence="3 7" id="KW-0378">Hydrolase</keyword>
<evidence type="ECO:0000256" key="4">
    <source>
        <dbReference type="ARBA" id="ARBA00022833"/>
    </source>
</evidence>
<dbReference type="RefSeq" id="WP_187332714.1">
    <property type="nucleotide sequence ID" value="NZ_CP060490.1"/>
</dbReference>
<dbReference type="PANTHER" id="PTHR46233:SF3">
    <property type="entry name" value="HYDROXYACYLGLUTATHIONE HYDROLASE GLOC"/>
    <property type="match status" value="1"/>
</dbReference>
<keyword evidence="2" id="KW-0479">Metal-binding</keyword>
<gene>
    <name evidence="7" type="ORF">H8790_11825</name>
</gene>
<evidence type="ECO:0000313" key="8">
    <source>
        <dbReference type="Proteomes" id="UP000515960"/>
    </source>
</evidence>
<dbReference type="InterPro" id="IPR051453">
    <property type="entry name" value="MBL_Glyoxalase_II"/>
</dbReference>
<accession>A0A7G9B3I2</accession>
<dbReference type="Pfam" id="PF00753">
    <property type="entry name" value="Lactamase_B"/>
    <property type="match status" value="1"/>
</dbReference>
<protein>
    <submittedName>
        <fullName evidence="7">MBL fold metallo-hydrolase</fullName>
    </submittedName>
</protein>
<feature type="domain" description="Metallo-beta-lactamase" evidence="6">
    <location>
        <begin position="12"/>
        <end position="185"/>
    </location>
</feature>